<evidence type="ECO:0000259" key="3">
    <source>
        <dbReference type="PROSITE" id="PS50222"/>
    </source>
</evidence>
<dbReference type="OrthoDB" id="26525at2759"/>
<dbReference type="Gene3D" id="3.80.10.10">
    <property type="entry name" value="Ribonuclease Inhibitor"/>
    <property type="match status" value="2"/>
</dbReference>
<dbReference type="PANTHER" id="PTHR24114">
    <property type="entry name" value="LEUCINE RICH REPEAT FAMILY PROTEIN"/>
    <property type="match status" value="1"/>
</dbReference>
<dbReference type="SMART" id="SM00054">
    <property type="entry name" value="EFh"/>
    <property type="match status" value="6"/>
</dbReference>
<dbReference type="Pfam" id="PF13516">
    <property type="entry name" value="LRR_6"/>
    <property type="match status" value="2"/>
</dbReference>
<evidence type="ECO:0000256" key="1">
    <source>
        <dbReference type="ARBA" id="ARBA00022837"/>
    </source>
</evidence>
<feature type="domain" description="EF-hand" evidence="3">
    <location>
        <begin position="1394"/>
        <end position="1429"/>
    </location>
</feature>
<dbReference type="Pfam" id="PF13499">
    <property type="entry name" value="EF-hand_7"/>
    <property type="match status" value="2"/>
</dbReference>
<feature type="domain" description="EF-hand" evidence="3">
    <location>
        <begin position="1562"/>
        <end position="1597"/>
    </location>
</feature>
<dbReference type="InterPro" id="IPR052394">
    <property type="entry name" value="LRR-containing"/>
</dbReference>
<dbReference type="Gene3D" id="1.10.238.10">
    <property type="entry name" value="EF-hand"/>
    <property type="match status" value="3"/>
</dbReference>
<evidence type="ECO:0000256" key="2">
    <source>
        <dbReference type="SAM" id="MobiDB-lite"/>
    </source>
</evidence>
<dbReference type="InterPro" id="IPR018247">
    <property type="entry name" value="EF_Hand_1_Ca_BS"/>
</dbReference>
<dbReference type="Proteomes" id="UP000654075">
    <property type="component" value="Unassembled WGS sequence"/>
</dbReference>
<protein>
    <recommendedName>
        <fullName evidence="3">EF-hand domain-containing protein</fullName>
    </recommendedName>
</protein>
<evidence type="ECO:0000313" key="5">
    <source>
        <dbReference type="Proteomes" id="UP000654075"/>
    </source>
</evidence>
<reference evidence="4" key="1">
    <citation type="submission" date="2021-02" db="EMBL/GenBank/DDBJ databases">
        <authorList>
            <person name="Dougan E. K."/>
            <person name="Rhodes N."/>
            <person name="Thang M."/>
            <person name="Chan C."/>
        </authorList>
    </citation>
    <scope>NUCLEOTIDE SEQUENCE</scope>
</reference>
<feature type="domain" description="EF-hand" evidence="3">
    <location>
        <begin position="1435"/>
        <end position="1470"/>
    </location>
</feature>
<evidence type="ECO:0000313" key="4">
    <source>
        <dbReference type="EMBL" id="CAE8640829.1"/>
    </source>
</evidence>
<feature type="region of interest" description="Disordered" evidence="2">
    <location>
        <begin position="108"/>
        <end position="190"/>
    </location>
</feature>
<dbReference type="PROSITE" id="PS00018">
    <property type="entry name" value="EF_HAND_1"/>
    <property type="match status" value="4"/>
</dbReference>
<dbReference type="Pfam" id="PF13202">
    <property type="entry name" value="EF-hand_5"/>
    <property type="match status" value="1"/>
</dbReference>
<keyword evidence="5" id="KW-1185">Reference proteome</keyword>
<proteinExistence type="predicted"/>
<dbReference type="SUPFAM" id="SSF47473">
    <property type="entry name" value="EF-hand"/>
    <property type="match status" value="2"/>
</dbReference>
<dbReference type="EMBL" id="CAJNNV010032714">
    <property type="protein sequence ID" value="CAE8640829.1"/>
    <property type="molecule type" value="Genomic_DNA"/>
</dbReference>
<dbReference type="InterPro" id="IPR002048">
    <property type="entry name" value="EF_hand_dom"/>
</dbReference>
<keyword evidence="1" id="KW-0106">Calcium</keyword>
<feature type="domain" description="EF-hand" evidence="3">
    <location>
        <begin position="1478"/>
        <end position="1513"/>
    </location>
</feature>
<feature type="domain" description="EF-hand" evidence="3">
    <location>
        <begin position="1351"/>
        <end position="1386"/>
    </location>
</feature>
<dbReference type="GO" id="GO:0005509">
    <property type="term" value="F:calcium ion binding"/>
    <property type="evidence" value="ECO:0007669"/>
    <property type="project" value="InterPro"/>
</dbReference>
<gene>
    <name evidence="4" type="ORF">PGLA1383_LOCUS55586</name>
</gene>
<name>A0A813HQ45_POLGL</name>
<dbReference type="PROSITE" id="PS50222">
    <property type="entry name" value="EF_HAND_2"/>
    <property type="match status" value="6"/>
</dbReference>
<dbReference type="SMART" id="SM00368">
    <property type="entry name" value="LRR_RI"/>
    <property type="match status" value="4"/>
</dbReference>
<organism evidence="4 5">
    <name type="scientific">Polarella glacialis</name>
    <name type="common">Dinoflagellate</name>
    <dbReference type="NCBI Taxonomy" id="89957"/>
    <lineage>
        <taxon>Eukaryota</taxon>
        <taxon>Sar</taxon>
        <taxon>Alveolata</taxon>
        <taxon>Dinophyceae</taxon>
        <taxon>Suessiales</taxon>
        <taxon>Suessiaceae</taxon>
        <taxon>Polarella</taxon>
    </lineage>
</organism>
<feature type="region of interest" description="Disordered" evidence="2">
    <location>
        <begin position="1"/>
        <end position="26"/>
    </location>
</feature>
<dbReference type="InterPro" id="IPR011992">
    <property type="entry name" value="EF-hand-dom_pair"/>
</dbReference>
<dbReference type="PANTHER" id="PTHR24114:SF2">
    <property type="entry name" value="F-BOX DOMAIN-CONTAINING PROTEIN-RELATED"/>
    <property type="match status" value="1"/>
</dbReference>
<sequence>MESKEQQLVFPEEPEPKAPTAPVPKPAWRRLRAPKRCSIPETSLPRLLSRYAGLQVRGGNRFPAEATFSFQAAGVVPSTPNAAAGAAPTSPAKGGALGRFRHLFEDAPCPPPPRGSMHPLAGTKPSTAPGVLSAALEAKPDLKRLRQQHSRLRYPRLADAEGQEEELQRESRKKQLAHEERKGKSAAARNVLKTLNEDGEDSGSDGERMLERLAEGGHLPYTAGDFSVVLGHRGLRHRAMPSPRAAILARLPPRPQVLVGAVSSLHTNSMDAEWGESVSNMSSMASLFSGTGASSSSKNSFAGSGLSFAPSSSFAGGALDRKWLARVAPISCLPSQPQARLARQMLAEVAAGNPDPEEDKRQRGRGAGGSAGGYLNFERWGLTDDYIESLLEAYVSRDGAESKPGLVGVEHVNLSGNLLTEQGVAALVAGDGPASNLFGLNLSSNRLGVKVEETGRTTRSLASSLSDLRNLTELDLGGNPLGDNVVEELCKELAVGCPFLEGLGLARCNLGDTRGPAAKLGPNQRGAGAALGRFMVASGTLRCLDLNWNQFQGEGAQALLTGVYDNNTTHGARGAEAGLRRLSLAWNRLGSGRHPSAVGKKQSSSRCARILASIFQDCTVLFHLDLSYNGFDSDDCAILSQGLVSNRTLFGLHLVGNEATMDDLGFIVPLGQLSGASAKAAQSPMGDGMSVTDKHLAMSRVVQATPLRLQLEHPIEVSGHPIAQAPSGTSGLMYNPSLLPSPPDMDSSYSAASVVPPSFSEDRLQAERAWAMERTRVKAIAGSLPDDSEALQYNAKCCWICENWAAFTVVYTAAWTGRGGAQVHSVYALFSIDGFTRPTLLSRSEATSNWTALRMLPPTMGLVQVIFIVDGQVRSSASHQRRRLSAKKSVVLNPDIFGFNVVSQDQVDEADPSQGGRGPLEEGAEKPSLRVREVPRIVEFKEVNTAFVGLSALQRFRRGEPTALCVIEDTVDRTQVAVVPRQVASSTQVKKVEGVEVWHYETSSFKNYLRDSAAKPEECFDVDWKMSRAHLALKGEGLQEQVADYLRQRYMCYFMAFWQAATLDFDSHRAAAGVSFIGWRDYLLQAGGEGPGKLADGRSCRGADLDCIFVAANVVDPKKKERIPVLPDKALARFQFMEAILRVAILRFTPSNESAASKRASKKVTDMSEKRGTVVKALESLQEMCRLGEDMVALRQEIQENVFTEECDLVYREFHEPLEALYECYKYVSFYPGRKGRGLSFGGWLTMIGDGAIWAEDFTGRKFREAFILGREIRADETSNMRLMELSYSEFLVCLAALVRLKPGYDAQFFAEQLTELFRHGLAPAIAKAKAGLIQYQGLSRYAGGDPHNAAIVEFLGEIFQEADEDQTGSISCGEFRRCLGQPEKREAMAKFGIQTSDLELFFKTMDTTGDGELDLDELCDGFIKMSNAMRGNEKAIAYLRKAFSTADKDGSGTLDKVEFGAIFKEPSAKKKMESFGLKAEDLEDLFDLVDEDHSGSVTEMEIIAGFINLRDPKKVGNRGIALLSRLYEEADTDGSGSLNKKEWLTAFNTEFVTQQLATRNLKVPDWESLFDQLDGDSSGTIDWEEASQGLTFYWARSQMQSL</sequence>
<comment type="caution">
    <text evidence="4">The sequence shown here is derived from an EMBL/GenBank/DDBJ whole genome shotgun (WGS) entry which is preliminary data.</text>
</comment>
<dbReference type="InterPro" id="IPR032675">
    <property type="entry name" value="LRR_dom_sf"/>
</dbReference>
<feature type="compositionally biased region" description="Basic residues" evidence="2">
    <location>
        <begin position="145"/>
        <end position="154"/>
    </location>
</feature>
<feature type="domain" description="EF-hand" evidence="3">
    <location>
        <begin position="1519"/>
        <end position="1554"/>
    </location>
</feature>
<accession>A0A813HQ45</accession>
<dbReference type="InterPro" id="IPR001611">
    <property type="entry name" value="Leu-rich_rpt"/>
</dbReference>
<dbReference type="SUPFAM" id="SSF52047">
    <property type="entry name" value="RNI-like"/>
    <property type="match status" value="1"/>
</dbReference>
<feature type="region of interest" description="Disordered" evidence="2">
    <location>
        <begin position="907"/>
        <end position="927"/>
    </location>
</feature>